<dbReference type="Proteomes" id="UP001266807">
    <property type="component" value="Unassembled WGS sequence"/>
</dbReference>
<dbReference type="Pfam" id="PF06527">
    <property type="entry name" value="TniQ"/>
    <property type="match status" value="1"/>
</dbReference>
<sequence>MFLIRLKPYPGESLLSFMNRYAYINGISLLGFWGYVKNKRFGTPQSNDLYLIENTPTSTLDLKLLSELTNLSVQTLLSMTYYYAQSKFSHSKKIVYSRFMRGLVRDVLYFCPQCLATKNYIRLKWKIAGVDICLEHLTFLSTCCLNCSYPIPLKELEHTNCCTKCKASLDVGTGIKVTGLEQIHQQQWLSNQWDELFSNGGGYCSPVKVAQKLIFVINEKNSNIDMQTLNMFCDHNGINLQYLLQFARNTLQQKRSVHLHYLLKILYLCKLDLPTFFLLKPTSGFVEQLSSDNPQEIKAKCLAPWCRSYKKAGNLKKRGTKYKHLKNGEIRKNYLFCTDCGCNYYFDETGKQVETEEFIRSFPYIKNCISANDLVLQLKLPLTKCKRIIAYFRTRLDFLDGHVDTRVLNRVKVALENNTGFNQIKAWRWGSLDEFLMYRYHIDVLRTRLSSQRKAKQRIDYDLKWRKLANTTKKLLKMDVNISLTNISRMIGMSSTTFLNWEAGYNHYLELKMLQQQKRLTIKINNLYIGIDDYVSQFKEKRMLAKDIYRYLGIKQSYLLSIAPEVTKYITEQKNAYNRNFMKKSI</sequence>
<reference evidence="2 3" key="1">
    <citation type="submission" date="2023-07" db="EMBL/GenBank/DDBJ databases">
        <title>Sorghum-associated microbial communities from plants grown in Nebraska, USA.</title>
        <authorList>
            <person name="Schachtman D."/>
        </authorList>
    </citation>
    <scope>NUCLEOTIDE SEQUENCE [LARGE SCALE GENOMIC DNA]</scope>
    <source>
        <strain evidence="2 3">BE143</strain>
    </source>
</reference>
<keyword evidence="3" id="KW-1185">Reference proteome</keyword>
<dbReference type="RefSeq" id="WP_310168974.1">
    <property type="nucleotide sequence ID" value="NZ_JAVDUG010000007.1"/>
</dbReference>
<name>A0ABU1QL84_9BACL</name>
<accession>A0ABU1QL84</accession>
<organism evidence="2 3">
    <name type="scientific">Paenibacillus peoriae</name>
    <dbReference type="NCBI Taxonomy" id="59893"/>
    <lineage>
        <taxon>Bacteria</taxon>
        <taxon>Bacillati</taxon>
        <taxon>Bacillota</taxon>
        <taxon>Bacilli</taxon>
        <taxon>Bacillales</taxon>
        <taxon>Paenibacillaceae</taxon>
        <taxon>Paenibacillus</taxon>
    </lineage>
</organism>
<comment type="caution">
    <text evidence="2">The sequence shown here is derived from an EMBL/GenBank/DDBJ whole genome shotgun (WGS) entry which is preliminary data.</text>
</comment>
<feature type="domain" description="TniQ" evidence="1">
    <location>
        <begin position="4"/>
        <end position="140"/>
    </location>
</feature>
<protein>
    <recommendedName>
        <fullName evidence="1">TniQ domain-containing protein</fullName>
    </recommendedName>
</protein>
<evidence type="ECO:0000313" key="2">
    <source>
        <dbReference type="EMBL" id="MDR6780396.1"/>
    </source>
</evidence>
<dbReference type="EMBL" id="JAVDUG010000007">
    <property type="protein sequence ID" value="MDR6780396.1"/>
    <property type="molecule type" value="Genomic_DNA"/>
</dbReference>
<gene>
    <name evidence="2" type="ORF">J2W98_004691</name>
</gene>
<dbReference type="InterPro" id="IPR009492">
    <property type="entry name" value="TniQ"/>
</dbReference>
<evidence type="ECO:0000313" key="3">
    <source>
        <dbReference type="Proteomes" id="UP001266807"/>
    </source>
</evidence>
<proteinExistence type="predicted"/>
<evidence type="ECO:0000259" key="1">
    <source>
        <dbReference type="Pfam" id="PF06527"/>
    </source>
</evidence>